<evidence type="ECO:0000313" key="1">
    <source>
        <dbReference type="EMBL" id="KEF51056.1"/>
    </source>
</evidence>
<dbReference type="RefSeq" id="XP_013253646.1">
    <property type="nucleotide sequence ID" value="XM_013398192.1"/>
</dbReference>
<accession>A0A072NTR8</accession>
<name>A0A072NTR8_9EURO</name>
<gene>
    <name evidence="1" type="ORF">A1O9_12906</name>
</gene>
<comment type="caution">
    <text evidence="1">The sequence shown here is derived from an EMBL/GenBank/DDBJ whole genome shotgun (WGS) entry which is preliminary data.</text>
</comment>
<dbReference type="HOGENOM" id="CLU_2558295_0_0_1"/>
<dbReference type="AlphaFoldDB" id="A0A072NTR8"/>
<reference evidence="1 2" key="1">
    <citation type="submission" date="2013-03" db="EMBL/GenBank/DDBJ databases">
        <title>The Genome Sequence of Exophiala aquamarina CBS 119918.</title>
        <authorList>
            <consortium name="The Broad Institute Genomics Platform"/>
            <person name="Cuomo C."/>
            <person name="de Hoog S."/>
            <person name="Gorbushina A."/>
            <person name="Walker B."/>
            <person name="Young S.K."/>
            <person name="Zeng Q."/>
            <person name="Gargeya S."/>
            <person name="Fitzgerald M."/>
            <person name="Haas B."/>
            <person name="Abouelleil A."/>
            <person name="Allen A.W."/>
            <person name="Alvarado L."/>
            <person name="Arachchi H.M."/>
            <person name="Berlin A.M."/>
            <person name="Chapman S.B."/>
            <person name="Gainer-Dewar J."/>
            <person name="Goldberg J."/>
            <person name="Griggs A."/>
            <person name="Gujja S."/>
            <person name="Hansen M."/>
            <person name="Howarth C."/>
            <person name="Imamovic A."/>
            <person name="Ireland A."/>
            <person name="Larimer J."/>
            <person name="McCowan C."/>
            <person name="Murphy C."/>
            <person name="Pearson M."/>
            <person name="Poon T.W."/>
            <person name="Priest M."/>
            <person name="Roberts A."/>
            <person name="Saif S."/>
            <person name="Shea T."/>
            <person name="Sisk P."/>
            <person name="Sykes S."/>
            <person name="Wortman J."/>
            <person name="Nusbaum C."/>
            <person name="Birren B."/>
        </authorList>
    </citation>
    <scope>NUCLEOTIDE SEQUENCE [LARGE SCALE GENOMIC DNA]</scope>
    <source>
        <strain evidence="1 2">CBS 119918</strain>
    </source>
</reference>
<dbReference type="VEuPathDB" id="FungiDB:A1O9_12906"/>
<dbReference type="Proteomes" id="UP000027920">
    <property type="component" value="Unassembled WGS sequence"/>
</dbReference>
<dbReference type="GeneID" id="25287800"/>
<keyword evidence="2" id="KW-1185">Reference proteome</keyword>
<dbReference type="EMBL" id="AMGV01000031">
    <property type="protein sequence ID" value="KEF51056.1"/>
    <property type="molecule type" value="Genomic_DNA"/>
</dbReference>
<evidence type="ECO:0000313" key="2">
    <source>
        <dbReference type="Proteomes" id="UP000027920"/>
    </source>
</evidence>
<organism evidence="1 2">
    <name type="scientific">Exophiala aquamarina CBS 119918</name>
    <dbReference type="NCBI Taxonomy" id="1182545"/>
    <lineage>
        <taxon>Eukaryota</taxon>
        <taxon>Fungi</taxon>
        <taxon>Dikarya</taxon>
        <taxon>Ascomycota</taxon>
        <taxon>Pezizomycotina</taxon>
        <taxon>Eurotiomycetes</taxon>
        <taxon>Chaetothyriomycetidae</taxon>
        <taxon>Chaetothyriales</taxon>
        <taxon>Herpotrichiellaceae</taxon>
        <taxon>Exophiala</taxon>
    </lineage>
</organism>
<proteinExistence type="predicted"/>
<sequence length="82" mass="8992">MASTPSEEQMDTCLGIPMPSCMRDFVAQSFESPPRHSGTYTNSLIVNYGDVHGKAMEEVEKCRLLADGPDDIVVLLARPATY</sequence>
<dbReference type="OrthoDB" id="4466753at2759"/>
<protein>
    <submittedName>
        <fullName evidence="1">Uncharacterized protein</fullName>
    </submittedName>
</protein>